<comment type="caution">
    <text evidence="2">The sequence shown here is derived from an EMBL/GenBank/DDBJ whole genome shotgun (WGS) entry which is preliminary data.</text>
</comment>
<keyword evidence="1" id="KW-0472">Membrane</keyword>
<dbReference type="Proteomes" id="UP001177023">
    <property type="component" value="Unassembled WGS sequence"/>
</dbReference>
<keyword evidence="3" id="KW-1185">Reference proteome</keyword>
<feature type="non-terminal residue" evidence="2">
    <location>
        <position position="201"/>
    </location>
</feature>
<accession>A0AA36CN71</accession>
<protein>
    <submittedName>
        <fullName evidence="2">Uncharacterized protein</fullName>
    </submittedName>
</protein>
<feature type="transmembrane region" description="Helical" evidence="1">
    <location>
        <begin position="145"/>
        <end position="166"/>
    </location>
</feature>
<evidence type="ECO:0000313" key="2">
    <source>
        <dbReference type="EMBL" id="CAJ0572184.1"/>
    </source>
</evidence>
<sequence length="201" mass="23310">MMTATNKPDTPLFDVQGVVFGDLIHPALYEEYFGYCMLLEVSTFIFFLVSFLPFWHVLSLKKVFPPNLHCILMCQFNLLIIGSMIRFIRHLWQISGHPLDRQAFQLLSLGMVGVAMNVPFAIAIERFVATKNLNYYEEQHMNAKLAWRTIIALSIIFLGAMLFLYRNIVPPVVVYVNSYCFQFMAICVRVGKDYLDFESER</sequence>
<gene>
    <name evidence="2" type="ORF">MSPICULIGERA_LOCUS10576</name>
</gene>
<proteinExistence type="predicted"/>
<name>A0AA36CN71_9BILA</name>
<feature type="transmembrane region" description="Helical" evidence="1">
    <location>
        <begin position="104"/>
        <end position="124"/>
    </location>
</feature>
<evidence type="ECO:0000313" key="3">
    <source>
        <dbReference type="Proteomes" id="UP001177023"/>
    </source>
</evidence>
<feature type="transmembrane region" description="Helical" evidence="1">
    <location>
        <begin position="70"/>
        <end position="92"/>
    </location>
</feature>
<feature type="transmembrane region" description="Helical" evidence="1">
    <location>
        <begin position="32"/>
        <end position="58"/>
    </location>
</feature>
<organism evidence="2 3">
    <name type="scientific">Mesorhabditis spiculigera</name>
    <dbReference type="NCBI Taxonomy" id="96644"/>
    <lineage>
        <taxon>Eukaryota</taxon>
        <taxon>Metazoa</taxon>
        <taxon>Ecdysozoa</taxon>
        <taxon>Nematoda</taxon>
        <taxon>Chromadorea</taxon>
        <taxon>Rhabditida</taxon>
        <taxon>Rhabditina</taxon>
        <taxon>Rhabditomorpha</taxon>
        <taxon>Rhabditoidea</taxon>
        <taxon>Rhabditidae</taxon>
        <taxon>Mesorhabditinae</taxon>
        <taxon>Mesorhabditis</taxon>
    </lineage>
</organism>
<dbReference type="EMBL" id="CATQJA010002592">
    <property type="protein sequence ID" value="CAJ0572184.1"/>
    <property type="molecule type" value="Genomic_DNA"/>
</dbReference>
<evidence type="ECO:0000256" key="1">
    <source>
        <dbReference type="SAM" id="Phobius"/>
    </source>
</evidence>
<feature type="transmembrane region" description="Helical" evidence="1">
    <location>
        <begin position="172"/>
        <end position="191"/>
    </location>
</feature>
<keyword evidence="1" id="KW-1133">Transmembrane helix</keyword>
<dbReference type="AlphaFoldDB" id="A0AA36CN71"/>
<reference evidence="2" key="1">
    <citation type="submission" date="2023-06" db="EMBL/GenBank/DDBJ databases">
        <authorList>
            <person name="Delattre M."/>
        </authorList>
    </citation>
    <scope>NUCLEOTIDE SEQUENCE</scope>
    <source>
        <strain evidence="2">AF72</strain>
    </source>
</reference>
<keyword evidence="1" id="KW-0812">Transmembrane</keyword>